<reference evidence="3" key="1">
    <citation type="submission" date="2016-09" db="EMBL/GenBank/DDBJ databases">
        <authorList>
            <person name="Koehorst J."/>
        </authorList>
    </citation>
    <scope>NUCLEOTIDE SEQUENCE [LARGE SCALE GENOMIC DNA]</scope>
</reference>
<proteinExistence type="predicted"/>
<organism evidence="2 3">
    <name type="scientific">Akkermansia glycaniphila</name>
    <dbReference type="NCBI Taxonomy" id="1679444"/>
    <lineage>
        <taxon>Bacteria</taxon>
        <taxon>Pseudomonadati</taxon>
        <taxon>Verrucomicrobiota</taxon>
        <taxon>Verrucomicrobiia</taxon>
        <taxon>Verrucomicrobiales</taxon>
        <taxon>Akkermansiaceae</taxon>
        <taxon>Akkermansia</taxon>
    </lineage>
</organism>
<dbReference type="EMBL" id="LT629973">
    <property type="protein sequence ID" value="SEH70811.1"/>
    <property type="molecule type" value="Genomic_DNA"/>
</dbReference>
<dbReference type="AlphaFoldDB" id="A0A1H6K601"/>
<dbReference type="GO" id="GO:0033014">
    <property type="term" value="P:tetrapyrrole biosynthetic process"/>
    <property type="evidence" value="ECO:0007669"/>
    <property type="project" value="InterPro"/>
</dbReference>
<evidence type="ECO:0000259" key="1">
    <source>
        <dbReference type="Pfam" id="PF00745"/>
    </source>
</evidence>
<sequence length="132" mass="14513">MLLLGLPLSGIVLAQEAAEPSAVQLAETNVKQLVAVLKGLNDLLSTVKDKESADAAAPEMLKLAEQMDEIKKASKKLAVLPPEEQKRLDGLYLNTVSKYLHTYIAHMKQISDKEFFGSETLRKAFVTYGKPE</sequence>
<dbReference type="Pfam" id="PF00745">
    <property type="entry name" value="GlutR_dimer"/>
    <property type="match status" value="1"/>
</dbReference>
<name>A0A1H6K601_9BACT</name>
<protein>
    <recommendedName>
        <fullName evidence="1">Tetrapyrrole biosynthesis glutamyl-tRNA reductase dimerisation domain-containing protein</fullName>
    </recommendedName>
</protein>
<dbReference type="GO" id="GO:0050661">
    <property type="term" value="F:NADP binding"/>
    <property type="evidence" value="ECO:0007669"/>
    <property type="project" value="InterPro"/>
</dbReference>
<keyword evidence="3" id="KW-1185">Reference proteome</keyword>
<accession>A0A1H6K601</accession>
<evidence type="ECO:0000313" key="2">
    <source>
        <dbReference type="EMBL" id="SEH70811.1"/>
    </source>
</evidence>
<dbReference type="GO" id="GO:0008883">
    <property type="term" value="F:glutamyl-tRNA reductase activity"/>
    <property type="evidence" value="ECO:0007669"/>
    <property type="project" value="InterPro"/>
</dbReference>
<feature type="domain" description="Tetrapyrrole biosynthesis glutamyl-tRNA reductase dimerisation" evidence="1">
    <location>
        <begin position="68"/>
        <end position="122"/>
    </location>
</feature>
<dbReference type="KEGG" id="agl:PYTT_0130"/>
<gene>
    <name evidence="2" type="ORF">PYTT_0130</name>
</gene>
<dbReference type="InterPro" id="IPR015896">
    <property type="entry name" value="4pyrrol_synth_GluRdtase_dimer"/>
</dbReference>
<evidence type="ECO:0000313" key="3">
    <source>
        <dbReference type="Proteomes" id="UP000176204"/>
    </source>
</evidence>
<dbReference type="Proteomes" id="UP000176204">
    <property type="component" value="Chromosome I"/>
</dbReference>